<evidence type="ECO:0008006" key="4">
    <source>
        <dbReference type="Google" id="ProtNLM"/>
    </source>
</evidence>
<dbReference type="Proteomes" id="UP001596500">
    <property type="component" value="Unassembled WGS sequence"/>
</dbReference>
<feature type="compositionally biased region" description="Polar residues" evidence="1">
    <location>
        <begin position="49"/>
        <end position="65"/>
    </location>
</feature>
<proteinExistence type="predicted"/>
<dbReference type="RefSeq" id="WP_379864308.1">
    <property type="nucleotide sequence ID" value="NZ_JBHTBW010000019.1"/>
</dbReference>
<keyword evidence="3" id="KW-1185">Reference proteome</keyword>
<evidence type="ECO:0000313" key="3">
    <source>
        <dbReference type="Proteomes" id="UP001596500"/>
    </source>
</evidence>
<reference evidence="3" key="1">
    <citation type="journal article" date="2019" name="Int. J. Syst. Evol. Microbiol.">
        <title>The Global Catalogue of Microorganisms (GCM) 10K type strain sequencing project: providing services to taxonomists for standard genome sequencing and annotation.</title>
        <authorList>
            <consortium name="The Broad Institute Genomics Platform"/>
            <consortium name="The Broad Institute Genome Sequencing Center for Infectious Disease"/>
            <person name="Wu L."/>
            <person name="Ma J."/>
        </authorList>
    </citation>
    <scope>NUCLEOTIDE SEQUENCE [LARGE SCALE GENOMIC DNA]</scope>
    <source>
        <strain evidence="3">CGMCC 1.12942</strain>
    </source>
</reference>
<accession>A0ABW2RJA8</accession>
<protein>
    <recommendedName>
        <fullName evidence="4">General stress protein 17M-like domain-containing protein</fullName>
    </recommendedName>
</protein>
<evidence type="ECO:0000256" key="1">
    <source>
        <dbReference type="SAM" id="MobiDB-lite"/>
    </source>
</evidence>
<evidence type="ECO:0000313" key="2">
    <source>
        <dbReference type="EMBL" id="MFC7441032.1"/>
    </source>
</evidence>
<comment type="caution">
    <text evidence="2">The sequence shown here is derived from an EMBL/GenBank/DDBJ whole genome shotgun (WGS) entry which is preliminary data.</text>
</comment>
<feature type="region of interest" description="Disordered" evidence="1">
    <location>
        <begin position="36"/>
        <end position="67"/>
    </location>
</feature>
<name>A0ABW2RJA8_9BACL</name>
<organism evidence="2 3">
    <name type="scientific">Laceyella putida</name>
    <dbReference type="NCBI Taxonomy" id="110101"/>
    <lineage>
        <taxon>Bacteria</taxon>
        <taxon>Bacillati</taxon>
        <taxon>Bacillota</taxon>
        <taxon>Bacilli</taxon>
        <taxon>Bacillales</taxon>
        <taxon>Thermoactinomycetaceae</taxon>
        <taxon>Laceyella</taxon>
    </lineage>
</organism>
<dbReference type="EMBL" id="JBHTBW010000019">
    <property type="protein sequence ID" value="MFC7441032.1"/>
    <property type="molecule type" value="Genomic_DNA"/>
</dbReference>
<sequence>MAERAIFGYFQTTDAAQQAAAELKQAGFEVDVSRFSPIGGGKDADGDATFSNPFENPRMSLTESTLGGPEFDPDKSVLFAAHPDASGLSGGQAMSSLEDVCVTVFASPDRAQEAEAILEKHGARD</sequence>
<gene>
    <name evidence="2" type="ORF">ACFQNG_07675</name>
</gene>